<gene>
    <name evidence="1" type="ORF">X975_26671</name>
</gene>
<proteinExistence type="predicted"/>
<dbReference type="EMBL" id="KK117600">
    <property type="protein sequence ID" value="KFM70921.1"/>
    <property type="molecule type" value="Genomic_DNA"/>
</dbReference>
<evidence type="ECO:0000313" key="1">
    <source>
        <dbReference type="EMBL" id="KFM70921.1"/>
    </source>
</evidence>
<dbReference type="InterPro" id="IPR042507">
    <property type="entry name" value="TBC1D19"/>
</dbReference>
<keyword evidence="2" id="KW-1185">Reference proteome</keyword>
<dbReference type="PANTHER" id="PTHR16110:SF1">
    <property type="entry name" value="TBC1 DOMAIN FAMILY MEMBER 19"/>
    <property type="match status" value="1"/>
</dbReference>
<dbReference type="Proteomes" id="UP000054359">
    <property type="component" value="Unassembled WGS sequence"/>
</dbReference>
<accession>A0A087U0N2</accession>
<dbReference type="PANTHER" id="PTHR16110">
    <property type="entry name" value="TBC1 DOMAIN FAMILY MEMBER 19"/>
    <property type="match status" value="1"/>
</dbReference>
<feature type="non-terminal residue" evidence="1">
    <location>
        <position position="66"/>
    </location>
</feature>
<organism evidence="1 2">
    <name type="scientific">Stegodyphus mimosarum</name>
    <name type="common">African social velvet spider</name>
    <dbReference type="NCBI Taxonomy" id="407821"/>
    <lineage>
        <taxon>Eukaryota</taxon>
        <taxon>Metazoa</taxon>
        <taxon>Ecdysozoa</taxon>
        <taxon>Arthropoda</taxon>
        <taxon>Chelicerata</taxon>
        <taxon>Arachnida</taxon>
        <taxon>Araneae</taxon>
        <taxon>Araneomorphae</taxon>
        <taxon>Entelegynae</taxon>
        <taxon>Eresoidea</taxon>
        <taxon>Eresidae</taxon>
        <taxon>Stegodyphus</taxon>
    </lineage>
</organism>
<dbReference type="AlphaFoldDB" id="A0A087U0N2"/>
<reference evidence="1 2" key="1">
    <citation type="submission" date="2013-11" db="EMBL/GenBank/DDBJ databases">
        <title>Genome sequencing of Stegodyphus mimosarum.</title>
        <authorList>
            <person name="Bechsgaard J."/>
        </authorList>
    </citation>
    <scope>NUCLEOTIDE SEQUENCE [LARGE SCALE GENOMIC DNA]</scope>
</reference>
<sequence>MSNELSMVFSRKRPVSEQIEFEAKWSELGSEDMDLSRFRPVYSPKDFLEVLINLKSPNINITLSPD</sequence>
<evidence type="ECO:0000313" key="2">
    <source>
        <dbReference type="Proteomes" id="UP000054359"/>
    </source>
</evidence>
<protein>
    <submittedName>
        <fullName evidence="1">TBC1 domain family member 19</fullName>
    </submittedName>
</protein>
<dbReference type="OrthoDB" id="6410778at2759"/>
<name>A0A087U0N2_STEMI</name>